<dbReference type="RefSeq" id="WP_379662406.1">
    <property type="nucleotide sequence ID" value="NZ_JBHUDG010000013.1"/>
</dbReference>
<comment type="caution">
    <text evidence="2">The sequence shown here is derived from an EMBL/GenBank/DDBJ whole genome shotgun (WGS) entry which is preliminary data.</text>
</comment>
<proteinExistence type="predicted"/>
<keyword evidence="3" id="KW-1185">Reference proteome</keyword>
<dbReference type="EMBL" id="JBHUDG010000013">
    <property type="protein sequence ID" value="MFD1630030.1"/>
    <property type="molecule type" value="Genomic_DNA"/>
</dbReference>
<dbReference type="Proteomes" id="UP001597118">
    <property type="component" value="Unassembled WGS sequence"/>
</dbReference>
<reference evidence="3" key="1">
    <citation type="journal article" date="2019" name="Int. J. Syst. Evol. Microbiol.">
        <title>The Global Catalogue of Microorganisms (GCM) 10K type strain sequencing project: providing services to taxonomists for standard genome sequencing and annotation.</title>
        <authorList>
            <consortium name="The Broad Institute Genomics Platform"/>
            <consortium name="The Broad Institute Genome Sequencing Center for Infectious Disease"/>
            <person name="Wu L."/>
            <person name="Ma J."/>
        </authorList>
    </citation>
    <scope>NUCLEOTIDE SEQUENCE [LARGE SCALE GENOMIC DNA]</scope>
    <source>
        <strain evidence="3">CCUG 53762</strain>
    </source>
</reference>
<name>A0ABW4IB93_9SPHI</name>
<dbReference type="InterPro" id="IPR043738">
    <property type="entry name" value="DUF5683"/>
</dbReference>
<accession>A0ABW4IB93</accession>
<dbReference type="Pfam" id="PF18935">
    <property type="entry name" value="DUF5683"/>
    <property type="match status" value="1"/>
</dbReference>
<protein>
    <submittedName>
        <fullName evidence="2">DUF5683 domain-containing protein</fullName>
    </submittedName>
</protein>
<evidence type="ECO:0000313" key="3">
    <source>
        <dbReference type="Proteomes" id="UP001597118"/>
    </source>
</evidence>
<evidence type="ECO:0000259" key="1">
    <source>
        <dbReference type="Pfam" id="PF18935"/>
    </source>
</evidence>
<gene>
    <name evidence="2" type="ORF">ACFSAH_09085</name>
</gene>
<feature type="domain" description="DUF5683" evidence="1">
    <location>
        <begin position="56"/>
        <end position="206"/>
    </location>
</feature>
<organism evidence="2 3">
    <name type="scientific">Pseudopedobacter beijingensis</name>
    <dbReference type="NCBI Taxonomy" id="1207056"/>
    <lineage>
        <taxon>Bacteria</taxon>
        <taxon>Pseudomonadati</taxon>
        <taxon>Bacteroidota</taxon>
        <taxon>Sphingobacteriia</taxon>
        <taxon>Sphingobacteriales</taxon>
        <taxon>Sphingobacteriaceae</taxon>
        <taxon>Pseudopedobacter</taxon>
    </lineage>
</organism>
<evidence type="ECO:0000313" key="2">
    <source>
        <dbReference type="EMBL" id="MFD1630030.1"/>
    </source>
</evidence>
<sequence>MSKYVISALLLLFLVIQVRAQELDSLSNKVMREKSDLGPAIKERGNTLFRDSSKLQSPQKAVMRSAIIPGWGQWRNGKWWKVPLVYGGYVGVGLYYEFNQRYYKIFLKESQVRKSGNEAAQNPDYKFASDEQIYNTKDFYRRNRDLAILGFIAFHSLQMIDAYIDAKMATFDVSDNLSIKIQPSVYTPMYAGSGLQAPVPMLKLSIKL</sequence>